<gene>
    <name evidence="1" type="primary">hsp16.9-11LC1</name>
</gene>
<keyword evidence="1" id="KW-0346">Stress response</keyword>
<organism evidence="1">
    <name type="scientific">Triticum aestivum</name>
    <name type="common">Wheat</name>
    <dbReference type="NCBI Taxonomy" id="4565"/>
    <lineage>
        <taxon>Eukaryota</taxon>
        <taxon>Viridiplantae</taxon>
        <taxon>Streptophyta</taxon>
        <taxon>Embryophyta</taxon>
        <taxon>Tracheophyta</taxon>
        <taxon>Spermatophyta</taxon>
        <taxon>Magnoliopsida</taxon>
        <taxon>Liliopsida</taxon>
        <taxon>Poales</taxon>
        <taxon>Poaceae</taxon>
        <taxon>BOP clade</taxon>
        <taxon>Pooideae</taxon>
        <taxon>Triticodae</taxon>
        <taxon>Triticeae</taxon>
        <taxon>Triticinae</taxon>
        <taxon>Triticum</taxon>
    </lineage>
</organism>
<accession>Q41562</accession>
<evidence type="ECO:0000313" key="1">
    <source>
        <dbReference type="EMBL" id="AAB59350.1"/>
    </source>
</evidence>
<feature type="non-terminal residue" evidence="1">
    <location>
        <position position="1"/>
    </location>
</feature>
<proteinExistence type="evidence at transcript level"/>
<name>Q41562_WHEAT</name>
<protein>
    <submittedName>
        <fullName evidence="1">Heat shock protein 16.9</fullName>
    </submittedName>
</protein>
<reference evidence="1" key="1">
    <citation type="journal article" date="1996" name="Plant Mol. Biol.">
        <title>Differential display-mediated rapid identification of different members of a multigene family, HSP 16.9 in wheat.</title>
        <authorList>
            <person name="Joshi C.P."/>
            <person name="Nguyen H.T."/>
        </authorList>
    </citation>
    <scope>NUCLEOTIDE SEQUENCE</scope>
    <source>
        <strain evidence="1">Mustang</strain>
    </source>
</reference>
<sequence length="42" mass="4520">TVTVPKVEAKKPEVKSIQISGQSDEVECRAVAWSLAPVVVIK</sequence>
<dbReference type="AlphaFoldDB" id="Q41562"/>
<dbReference type="PIR" id="T07077">
    <property type="entry name" value="T07077"/>
</dbReference>
<dbReference type="EMBL" id="L37062">
    <property type="protein sequence ID" value="AAB59350.1"/>
    <property type="molecule type" value="mRNA"/>
</dbReference>